<keyword evidence="1" id="KW-0732">Signal</keyword>
<protein>
    <submittedName>
        <fullName evidence="2">Uncharacterized protein</fullName>
    </submittedName>
</protein>
<evidence type="ECO:0000313" key="3">
    <source>
        <dbReference type="Proteomes" id="UP001491310"/>
    </source>
</evidence>
<name>A0ABR2YE86_9CHLO</name>
<comment type="caution">
    <text evidence="2">The sequence shown here is derived from an EMBL/GenBank/DDBJ whole genome shotgun (WGS) entry which is preliminary data.</text>
</comment>
<feature type="signal peptide" evidence="1">
    <location>
        <begin position="1"/>
        <end position="24"/>
    </location>
</feature>
<accession>A0ABR2YE86</accession>
<proteinExistence type="predicted"/>
<dbReference type="Proteomes" id="UP001491310">
    <property type="component" value="Unassembled WGS sequence"/>
</dbReference>
<evidence type="ECO:0000256" key="1">
    <source>
        <dbReference type="SAM" id="SignalP"/>
    </source>
</evidence>
<reference evidence="2 3" key="1">
    <citation type="journal article" date="2024" name="Nat. Commun.">
        <title>Phylogenomics reveals the evolutionary origins of lichenization in chlorophyte algae.</title>
        <authorList>
            <person name="Puginier C."/>
            <person name="Libourel C."/>
            <person name="Otte J."/>
            <person name="Skaloud P."/>
            <person name="Haon M."/>
            <person name="Grisel S."/>
            <person name="Petersen M."/>
            <person name="Berrin J.G."/>
            <person name="Delaux P.M."/>
            <person name="Dal Grande F."/>
            <person name="Keller J."/>
        </authorList>
    </citation>
    <scope>NUCLEOTIDE SEQUENCE [LARGE SCALE GENOMIC DNA]</scope>
    <source>
        <strain evidence="2 3">SAG 216-7</strain>
    </source>
</reference>
<sequence>MAQRDVVLWLALLCFTSFSAPCSAQTSGLPSARVLLEMPAGQLFEDAMAEGTNVTAVSSALSLASGSTSAAPGPAAAFPPASQEILDVFNRNNTTALSKTLSTSLAGAYSKAEASITTAINDSVAGVMQNKSGISAIDLAGAAAATVQAASRAIANAFVKAAQDQMNVTLATRAEDFQNPLSLAFAAAQAPMITAGGNNITTINSSPNGPVDLTKEVGSSVTKVLAQLSGEWATKGGPTDGT</sequence>
<evidence type="ECO:0000313" key="2">
    <source>
        <dbReference type="EMBL" id="KAK9903363.1"/>
    </source>
</evidence>
<keyword evidence="3" id="KW-1185">Reference proteome</keyword>
<dbReference type="EMBL" id="JALJOT010000014">
    <property type="protein sequence ID" value="KAK9903363.1"/>
    <property type="molecule type" value="Genomic_DNA"/>
</dbReference>
<gene>
    <name evidence="2" type="ORF">WJX75_003798</name>
</gene>
<organism evidence="2 3">
    <name type="scientific">Coccomyxa subellipsoidea</name>
    <dbReference type="NCBI Taxonomy" id="248742"/>
    <lineage>
        <taxon>Eukaryota</taxon>
        <taxon>Viridiplantae</taxon>
        <taxon>Chlorophyta</taxon>
        <taxon>core chlorophytes</taxon>
        <taxon>Trebouxiophyceae</taxon>
        <taxon>Trebouxiophyceae incertae sedis</taxon>
        <taxon>Coccomyxaceae</taxon>
        <taxon>Coccomyxa</taxon>
    </lineage>
</organism>
<feature type="chain" id="PRO_5045673445" evidence="1">
    <location>
        <begin position="25"/>
        <end position="242"/>
    </location>
</feature>